<accession>A0A1T4LNU8</accession>
<dbReference type="InterPro" id="IPR058240">
    <property type="entry name" value="rSAM_sf"/>
</dbReference>
<dbReference type="UniPathway" id="UPA00391"/>
<organism evidence="10 11">
    <name type="scientific">Carboxydocella sporoproducens DSM 16521</name>
    <dbReference type="NCBI Taxonomy" id="1121270"/>
    <lineage>
        <taxon>Bacteria</taxon>
        <taxon>Bacillati</taxon>
        <taxon>Bacillota</taxon>
        <taxon>Clostridia</taxon>
        <taxon>Eubacteriales</taxon>
        <taxon>Clostridiales Family XVI. Incertae Sedis</taxon>
        <taxon>Carboxydocella</taxon>
    </lineage>
</organism>
<reference evidence="11" key="1">
    <citation type="submission" date="2017-02" db="EMBL/GenBank/DDBJ databases">
        <authorList>
            <person name="Varghese N."/>
            <person name="Submissions S."/>
        </authorList>
    </citation>
    <scope>NUCLEOTIDE SEQUENCE [LARGE SCALE GENOMIC DNA]</scope>
    <source>
        <strain evidence="11">DSM 16521</strain>
    </source>
</reference>
<evidence type="ECO:0000313" key="11">
    <source>
        <dbReference type="Proteomes" id="UP000189933"/>
    </source>
</evidence>
<protein>
    <recommendedName>
        <fullName evidence="8">7-carboxy-7-deazaguanine synthase</fullName>
        <shortName evidence="8">CDG synthase</shortName>
        <ecNumber evidence="8">4.3.99.3</ecNumber>
    </recommendedName>
    <alternativeName>
        <fullName evidence="8">Queuosine biosynthesis protein QueE</fullName>
    </alternativeName>
</protein>
<dbReference type="SUPFAM" id="SSF102114">
    <property type="entry name" value="Radical SAM enzymes"/>
    <property type="match status" value="1"/>
</dbReference>
<sequence length="244" mass="27873">MQAAFLIEMMSSFQGEGTVVGLRQLFLRFAGCNLACAYCDTRYSLHAQETWKVEFPPGTGCWNILTNPVTVEQLLEQIKKFNPDKHHSLSLTGGEPLLHSDFLQEFLPKIKQMGWKIYLETNGTLVHNLKQVLDYIDIIAMDIKLESATGAPTPWEEHQKFLELAMNKSCFIKVVVNSRTDRREIGQVAQLGPERTIAIDIVLQPQTGSELPPANRWIEWQEILKPFYREVRIIPQTHKILGVL</sequence>
<keyword evidence="4 8" id="KW-0460">Magnesium</keyword>
<feature type="binding site" evidence="8">
    <location>
        <position position="28"/>
    </location>
    <ligand>
        <name>substrate</name>
    </ligand>
</feature>
<name>A0A1T4LNU8_9FIRM</name>
<comment type="subunit">
    <text evidence="8">Homodimer.</text>
</comment>
<feature type="binding site" evidence="8">
    <location>
        <position position="41"/>
    </location>
    <ligand>
        <name>Mg(2+)</name>
        <dbReference type="ChEBI" id="CHEBI:18420"/>
    </ligand>
</feature>
<proteinExistence type="inferred from homology"/>
<keyword evidence="1 8" id="KW-0004">4Fe-4S</keyword>
<dbReference type="PIRSF" id="PIRSF000370">
    <property type="entry name" value="QueE"/>
    <property type="match status" value="1"/>
</dbReference>
<dbReference type="AlphaFoldDB" id="A0A1T4LNU8"/>
<evidence type="ECO:0000256" key="1">
    <source>
        <dbReference type="ARBA" id="ARBA00022485"/>
    </source>
</evidence>
<dbReference type="PROSITE" id="PS51918">
    <property type="entry name" value="RADICAL_SAM"/>
    <property type="match status" value="1"/>
</dbReference>
<keyword evidence="3 8" id="KW-0479">Metal-binding</keyword>
<comment type="cofactor">
    <cofactor evidence="8">
        <name>S-adenosyl-L-methionine</name>
        <dbReference type="ChEBI" id="CHEBI:59789"/>
    </cofactor>
    <text evidence="8">Binds 1 S-adenosyl-L-methionine per subunit.</text>
</comment>
<dbReference type="GO" id="GO:0051539">
    <property type="term" value="F:4 iron, 4 sulfur cluster binding"/>
    <property type="evidence" value="ECO:0007669"/>
    <property type="project" value="UniProtKB-UniRule"/>
</dbReference>
<comment type="cofactor">
    <cofactor evidence="8">
        <name>[4Fe-4S] cluster</name>
        <dbReference type="ChEBI" id="CHEBI:49883"/>
    </cofactor>
    <text evidence="8">Binds 1 [4Fe-4S] cluster. The cluster is coordinated with 3 cysteines and an exchangeable S-adenosyl-L-methionine.</text>
</comment>
<feature type="binding site" evidence="8">
    <location>
        <begin position="13"/>
        <end position="15"/>
    </location>
    <ligand>
        <name>substrate</name>
    </ligand>
</feature>
<dbReference type="GO" id="GO:0008616">
    <property type="term" value="P:tRNA queuosine(34) biosynthetic process"/>
    <property type="evidence" value="ECO:0007669"/>
    <property type="project" value="UniProtKB-UniRule"/>
</dbReference>
<comment type="cofactor">
    <cofactor evidence="8">
        <name>Mg(2+)</name>
        <dbReference type="ChEBI" id="CHEBI:18420"/>
    </cofactor>
</comment>
<comment type="function">
    <text evidence="8">Catalyzes the complex heterocyclic radical-mediated conversion of 6-carboxy-5,6,7,8-tetrahydropterin (CPH4) to 7-carboxy-7-deazaguanine (CDG), a step common to the biosynthetic pathways of all 7-deazapurine-containing compounds.</text>
</comment>
<dbReference type="Gene3D" id="3.20.20.70">
    <property type="entry name" value="Aldolase class I"/>
    <property type="match status" value="1"/>
</dbReference>
<dbReference type="EC" id="4.3.99.3" evidence="8"/>
<dbReference type="GO" id="GO:1904047">
    <property type="term" value="F:S-adenosyl-L-methionine binding"/>
    <property type="evidence" value="ECO:0007669"/>
    <property type="project" value="UniProtKB-UniRule"/>
</dbReference>
<evidence type="ECO:0000313" key="10">
    <source>
        <dbReference type="EMBL" id="SJZ56400.1"/>
    </source>
</evidence>
<feature type="binding site" evidence="8">
    <location>
        <begin position="38"/>
        <end position="40"/>
    </location>
    <ligand>
        <name>S-adenosyl-L-methionine</name>
        <dbReference type="ChEBI" id="CHEBI:59789"/>
    </ligand>
</feature>
<keyword evidence="2 8" id="KW-0949">S-adenosyl-L-methionine</keyword>
<dbReference type="PANTHER" id="PTHR42836:SF1">
    <property type="entry name" value="7-CARBOXY-7-DEAZAGUANINE SYNTHASE"/>
    <property type="match status" value="1"/>
</dbReference>
<feature type="binding site" evidence="8">
    <location>
        <position position="39"/>
    </location>
    <ligand>
        <name>[4Fe-4S] cluster</name>
        <dbReference type="ChEBI" id="CHEBI:49883"/>
        <note>4Fe-4S-S-AdoMet</note>
    </ligand>
</feature>
<keyword evidence="11" id="KW-1185">Reference proteome</keyword>
<comment type="caution">
    <text evidence="8">Lacks conserved residue(s) required for the propagation of feature annotation.</text>
</comment>
<dbReference type="SFLD" id="SFLDS00029">
    <property type="entry name" value="Radical_SAM"/>
    <property type="match status" value="1"/>
</dbReference>
<dbReference type="InterPro" id="IPR024924">
    <property type="entry name" value="7-CO-7-deazaguanine_synth-like"/>
</dbReference>
<dbReference type="CDD" id="cd01335">
    <property type="entry name" value="Radical_SAM"/>
    <property type="match status" value="1"/>
</dbReference>
<evidence type="ECO:0000256" key="7">
    <source>
        <dbReference type="ARBA" id="ARBA00023239"/>
    </source>
</evidence>
<dbReference type="EMBL" id="FUXM01000002">
    <property type="protein sequence ID" value="SJZ56400.1"/>
    <property type="molecule type" value="Genomic_DNA"/>
</dbReference>
<dbReference type="Pfam" id="PF04055">
    <property type="entry name" value="Radical_SAM"/>
    <property type="match status" value="1"/>
</dbReference>
<evidence type="ECO:0000259" key="9">
    <source>
        <dbReference type="PROSITE" id="PS51918"/>
    </source>
</evidence>
<comment type="pathway">
    <text evidence="8">Purine metabolism; 7-cyano-7-deazaguanine biosynthesis.</text>
</comment>
<evidence type="ECO:0000256" key="6">
    <source>
        <dbReference type="ARBA" id="ARBA00023014"/>
    </source>
</evidence>
<evidence type="ECO:0000256" key="4">
    <source>
        <dbReference type="ARBA" id="ARBA00022842"/>
    </source>
</evidence>
<dbReference type="Proteomes" id="UP000189933">
    <property type="component" value="Unassembled WGS sequence"/>
</dbReference>
<dbReference type="RefSeq" id="WP_078664390.1">
    <property type="nucleotide sequence ID" value="NZ_FUXM01000002.1"/>
</dbReference>
<dbReference type="GO" id="GO:0000287">
    <property type="term" value="F:magnesium ion binding"/>
    <property type="evidence" value="ECO:0007669"/>
    <property type="project" value="UniProtKB-UniRule"/>
</dbReference>
<comment type="similarity">
    <text evidence="8">Belongs to the radical SAM superfamily. 7-carboxy-7-deazaguanine synthase family.</text>
</comment>
<dbReference type="PANTHER" id="PTHR42836">
    <property type="entry name" value="7-CARBOXY-7-DEAZAGUANINE SYNTHASE"/>
    <property type="match status" value="1"/>
</dbReference>
<evidence type="ECO:0000256" key="2">
    <source>
        <dbReference type="ARBA" id="ARBA00022691"/>
    </source>
</evidence>
<feature type="binding site" evidence="8">
    <location>
        <position position="32"/>
    </location>
    <ligand>
        <name>[4Fe-4S] cluster</name>
        <dbReference type="ChEBI" id="CHEBI:49883"/>
        <note>4Fe-4S-S-AdoMet</note>
    </ligand>
</feature>
<dbReference type="InterPro" id="IPR013785">
    <property type="entry name" value="Aldolase_TIM"/>
</dbReference>
<dbReference type="HAMAP" id="MF_00917">
    <property type="entry name" value="QueE"/>
    <property type="match status" value="1"/>
</dbReference>
<evidence type="ECO:0000256" key="8">
    <source>
        <dbReference type="HAMAP-Rule" id="MF_00917"/>
    </source>
</evidence>
<keyword evidence="6 8" id="KW-0411">Iron-sulfur</keyword>
<dbReference type="GO" id="GO:0016840">
    <property type="term" value="F:carbon-nitrogen lyase activity"/>
    <property type="evidence" value="ECO:0007669"/>
    <property type="project" value="UniProtKB-UniRule"/>
</dbReference>
<feature type="binding site" evidence="8">
    <location>
        <position position="92"/>
    </location>
    <ligand>
        <name>substrate</name>
    </ligand>
</feature>
<gene>
    <name evidence="8" type="primary">queE</name>
    <name evidence="10" type="ORF">SAMN02745885_00232</name>
</gene>
<keyword evidence="7 8" id="KW-0456">Lyase</keyword>
<evidence type="ECO:0000256" key="5">
    <source>
        <dbReference type="ARBA" id="ARBA00023004"/>
    </source>
</evidence>
<evidence type="ECO:0000256" key="3">
    <source>
        <dbReference type="ARBA" id="ARBA00022723"/>
    </source>
</evidence>
<feature type="domain" description="Radical SAM core" evidence="9">
    <location>
        <begin position="19"/>
        <end position="244"/>
    </location>
</feature>
<feature type="binding site" evidence="8">
    <location>
        <position position="94"/>
    </location>
    <ligand>
        <name>S-adenosyl-L-methionine</name>
        <dbReference type="ChEBI" id="CHEBI:59789"/>
    </ligand>
</feature>
<comment type="catalytic activity">
    <reaction evidence="8">
        <text>6-carboxy-5,6,7,8-tetrahydropterin + H(+) = 7-carboxy-7-carbaguanine + NH4(+)</text>
        <dbReference type="Rhea" id="RHEA:27974"/>
        <dbReference type="ChEBI" id="CHEBI:15378"/>
        <dbReference type="ChEBI" id="CHEBI:28938"/>
        <dbReference type="ChEBI" id="CHEBI:61032"/>
        <dbReference type="ChEBI" id="CHEBI:61036"/>
        <dbReference type="EC" id="4.3.99.3"/>
    </reaction>
</comment>
<keyword evidence="8" id="KW-0671">Queuosine biosynthesis</keyword>
<dbReference type="InterPro" id="IPR007197">
    <property type="entry name" value="rSAM"/>
</dbReference>
<keyword evidence="5 8" id="KW-0408">Iron</keyword>
<dbReference type="OrthoDB" id="9792276at2"/>
<feature type="binding site" evidence="8">
    <location>
        <position position="36"/>
    </location>
    <ligand>
        <name>[4Fe-4S] cluster</name>
        <dbReference type="ChEBI" id="CHEBI:49883"/>
        <note>4Fe-4S-S-AdoMet</note>
    </ligand>
</feature>